<keyword evidence="3" id="KW-0472">Membrane</keyword>
<evidence type="ECO:0000313" key="5">
    <source>
        <dbReference type="Proteomes" id="UP001524547"/>
    </source>
</evidence>
<accession>A0ABT1VXR3</accession>
<evidence type="ECO:0000256" key="1">
    <source>
        <dbReference type="SAM" id="Coils"/>
    </source>
</evidence>
<organism evidence="4 5">
    <name type="scientific">Rhizosaccharibacter radicis</name>
    <dbReference type="NCBI Taxonomy" id="2782605"/>
    <lineage>
        <taxon>Bacteria</taxon>
        <taxon>Pseudomonadati</taxon>
        <taxon>Pseudomonadota</taxon>
        <taxon>Alphaproteobacteria</taxon>
        <taxon>Acetobacterales</taxon>
        <taxon>Acetobacteraceae</taxon>
        <taxon>Rhizosaccharibacter</taxon>
    </lineage>
</organism>
<protein>
    <recommendedName>
        <fullName evidence="6">DUF3618 domain-containing protein</fullName>
    </recommendedName>
</protein>
<evidence type="ECO:0008006" key="6">
    <source>
        <dbReference type="Google" id="ProtNLM"/>
    </source>
</evidence>
<reference evidence="4 5" key="1">
    <citation type="submission" date="2022-06" db="EMBL/GenBank/DDBJ databases">
        <title>Rhizosaccharibacter gen. nov. sp. nov. KSS12, endophytic bacteria isolated from sugarcane.</title>
        <authorList>
            <person name="Pitiwittayakul N."/>
        </authorList>
    </citation>
    <scope>NUCLEOTIDE SEQUENCE [LARGE SCALE GENOMIC DNA]</scope>
    <source>
        <strain evidence="4 5">KSS12</strain>
    </source>
</reference>
<feature type="coiled-coil region" evidence="1">
    <location>
        <begin position="82"/>
        <end position="130"/>
    </location>
</feature>
<keyword evidence="5" id="KW-1185">Reference proteome</keyword>
<feature type="compositionally biased region" description="Low complexity" evidence="2">
    <location>
        <begin position="65"/>
        <end position="75"/>
    </location>
</feature>
<keyword evidence="3" id="KW-0812">Transmembrane</keyword>
<dbReference type="Proteomes" id="UP001524547">
    <property type="component" value="Unassembled WGS sequence"/>
</dbReference>
<sequence length="188" mass="19822">MKPEFDPKELKTLSDILALVLEEQPGQAATALEALRTRARRNAITGGALKNLFVAIAPNPPPKAAPRARASRATGAAGGADMQAARTRISQLTADVNKLDLDLRGASARIEALRSELHQTRKARAEAQQALLAAEGRTPKRLLLLLSALGGLVIGVAVTSTVTLIGHGERQPTDNSIYLHTEGDGSGR</sequence>
<comment type="caution">
    <text evidence="4">The sequence shown here is derived from an EMBL/GenBank/DDBJ whole genome shotgun (WGS) entry which is preliminary data.</text>
</comment>
<proteinExistence type="predicted"/>
<evidence type="ECO:0000313" key="4">
    <source>
        <dbReference type="EMBL" id="MCQ8240980.1"/>
    </source>
</evidence>
<feature type="transmembrane region" description="Helical" evidence="3">
    <location>
        <begin position="142"/>
        <end position="165"/>
    </location>
</feature>
<feature type="region of interest" description="Disordered" evidence="2">
    <location>
        <begin position="60"/>
        <end position="79"/>
    </location>
</feature>
<keyword evidence="3" id="KW-1133">Transmembrane helix</keyword>
<evidence type="ECO:0000256" key="3">
    <source>
        <dbReference type="SAM" id="Phobius"/>
    </source>
</evidence>
<keyword evidence="1" id="KW-0175">Coiled coil</keyword>
<feature type="region of interest" description="Disordered" evidence="2">
    <location>
        <begin position="169"/>
        <end position="188"/>
    </location>
</feature>
<dbReference type="EMBL" id="JAMZEJ010000005">
    <property type="protein sequence ID" value="MCQ8240980.1"/>
    <property type="molecule type" value="Genomic_DNA"/>
</dbReference>
<evidence type="ECO:0000256" key="2">
    <source>
        <dbReference type="SAM" id="MobiDB-lite"/>
    </source>
</evidence>
<gene>
    <name evidence="4" type="ORF">NFI88_09040</name>
</gene>
<dbReference type="RefSeq" id="WP_422919727.1">
    <property type="nucleotide sequence ID" value="NZ_JAMZEJ010000005.1"/>
</dbReference>
<name>A0ABT1VXR3_9PROT</name>